<dbReference type="OrthoDB" id="8728704at2"/>
<evidence type="ECO:0000313" key="5">
    <source>
        <dbReference type="EMBL" id="SDD83141.1"/>
    </source>
</evidence>
<keyword evidence="1 2" id="KW-0443">Lipid metabolism</keyword>
<proteinExistence type="predicted"/>
<dbReference type="GO" id="GO:0016042">
    <property type="term" value="P:lipid catabolic process"/>
    <property type="evidence" value="ECO:0007669"/>
    <property type="project" value="UniProtKB-UniRule"/>
</dbReference>
<reference evidence="5 6" key="1">
    <citation type="submission" date="2016-10" db="EMBL/GenBank/DDBJ databases">
        <authorList>
            <person name="de Groot N.N."/>
        </authorList>
    </citation>
    <scope>NUCLEOTIDE SEQUENCE [LARGE SCALE GENOMIC DNA]</scope>
    <source>
        <strain evidence="5 6">CGMCC 1.9109</strain>
    </source>
</reference>
<keyword evidence="2" id="KW-0442">Lipid degradation</keyword>
<keyword evidence="6" id="KW-1185">Reference proteome</keyword>
<keyword evidence="2" id="KW-0378">Hydrolase</keyword>
<feature type="active site" description="Nucleophile" evidence="2">
    <location>
        <position position="94"/>
    </location>
</feature>
<feature type="active site" description="Proton acceptor" evidence="2">
    <location>
        <position position="332"/>
    </location>
</feature>
<comment type="caution">
    <text evidence="2">Lacks conserved residue(s) required for the propagation of feature annotation.</text>
</comment>
<sequence>MREKELRLALVCYGGASLAIYMNGISSEVLKLVRASKAYHGVSDRIERAAATFDQAAPKRPYRTDTESLYFELFQALGQKLELRVIVDVVSGASAGGINGIFLARALAHDLDFDPLRTMWLNLADIEELMEEDTIADRTSKLWFYPFIWLFGGRAFGDHAPDQETKRKLFRFVRSRWFQPPFSGTHMLTWMLNACENMGHAESGHTLMPPGHKLDLFVSLTNFFGQPRRIKLHDPKEVLEHQHSVTLNFGFRQAATGTTVSDFGDDNIPGLGFAARATSSFPGAFPPLRFKDLEDRLTARRQAWPARDFFMTKNFPALISDKATLYDMSFIDGGVTNNKPFGAAISAVYERPAHREVDRRIIYVDPLPDDPETLLEGQRHKELPGFFRTILSALAEIPRREPIYEDLRAIDKQNKNARRFEATLQSAEAQVNRLVDKVLNLDREHKVDTAMLASWRERAHEEAHKHTGFSYSSYMQSKTVRMVERIAQLMVEGAAMRGVKLSESDMFEALRQWAERKGMLCPEGGVVDIVPEQGQQHHVRRLRELDVDYRIRRLRFVIMKLNRFMQQDNQGHLVEPVKKIKRQIYTMLESYRTRWAPEHFDEVIFERLVTQPIDDMAITAFLDSIASAMELEDLDYEQDETFALALSILPQNALRLTLFRAYVGYAFYDVLMLPMSQGADLLEVDEIRVARISPLDCENMQDDHDQQPLLGTQLYNFGAFFSRKARENDYIWGRLHAASRLVDFMLDAAGDDPLPADYDLEGFKKRLFMTILETEEAHMEESKALIKGLMERFSA</sequence>
<feature type="short sequence motif" description="GXSXG" evidence="2">
    <location>
        <begin position="92"/>
        <end position="96"/>
    </location>
</feature>
<dbReference type="Gene3D" id="3.40.1090.10">
    <property type="entry name" value="Cytosolic phospholipase A2 catalytic domain"/>
    <property type="match status" value="1"/>
</dbReference>
<dbReference type="Proteomes" id="UP000183685">
    <property type="component" value="Unassembled WGS sequence"/>
</dbReference>
<feature type="coiled-coil region" evidence="3">
    <location>
        <begin position="410"/>
        <end position="444"/>
    </location>
</feature>
<dbReference type="RefSeq" id="WP_068301962.1">
    <property type="nucleotide sequence ID" value="NZ_FNAK01000003.1"/>
</dbReference>
<dbReference type="EMBL" id="FNAK01000003">
    <property type="protein sequence ID" value="SDD83141.1"/>
    <property type="molecule type" value="Genomic_DNA"/>
</dbReference>
<dbReference type="STRING" id="637679.GCA_001550055_01094"/>
<dbReference type="Pfam" id="PF11856">
    <property type="entry name" value="DUF3376"/>
    <property type="match status" value="1"/>
</dbReference>
<evidence type="ECO:0000256" key="2">
    <source>
        <dbReference type="PROSITE-ProRule" id="PRU01161"/>
    </source>
</evidence>
<evidence type="ECO:0000256" key="1">
    <source>
        <dbReference type="ARBA" id="ARBA00023098"/>
    </source>
</evidence>
<name>A0A1G6XYP6_9PROT</name>
<dbReference type="InterPro" id="IPR016035">
    <property type="entry name" value="Acyl_Trfase/lysoPLipase"/>
</dbReference>
<gene>
    <name evidence="5" type="ORF">SAMN04488071_1413</name>
</gene>
<dbReference type="InterPro" id="IPR024282">
    <property type="entry name" value="DUF3376"/>
</dbReference>
<feature type="domain" description="PNPLA" evidence="4">
    <location>
        <begin position="10"/>
        <end position="345"/>
    </location>
</feature>
<evidence type="ECO:0000259" key="4">
    <source>
        <dbReference type="PROSITE" id="PS51635"/>
    </source>
</evidence>
<protein>
    <submittedName>
        <fullName evidence="5">Patatin-related protein</fullName>
    </submittedName>
</protein>
<dbReference type="SUPFAM" id="SSF52151">
    <property type="entry name" value="FabD/lysophospholipase-like"/>
    <property type="match status" value="1"/>
</dbReference>
<dbReference type="Pfam" id="PF01734">
    <property type="entry name" value="Patatin"/>
    <property type="match status" value="1"/>
</dbReference>
<dbReference type="AlphaFoldDB" id="A0A1G6XYP6"/>
<feature type="short sequence motif" description="DGA/G" evidence="2">
    <location>
        <begin position="332"/>
        <end position="334"/>
    </location>
</feature>
<evidence type="ECO:0000256" key="3">
    <source>
        <dbReference type="SAM" id="Coils"/>
    </source>
</evidence>
<organism evidence="5 6">
    <name type="scientific">Kordiimonas lacus</name>
    <dbReference type="NCBI Taxonomy" id="637679"/>
    <lineage>
        <taxon>Bacteria</taxon>
        <taxon>Pseudomonadati</taxon>
        <taxon>Pseudomonadota</taxon>
        <taxon>Alphaproteobacteria</taxon>
        <taxon>Kordiimonadales</taxon>
        <taxon>Kordiimonadaceae</taxon>
        <taxon>Kordiimonas</taxon>
    </lineage>
</organism>
<evidence type="ECO:0000313" key="6">
    <source>
        <dbReference type="Proteomes" id="UP000183685"/>
    </source>
</evidence>
<dbReference type="InterPro" id="IPR002641">
    <property type="entry name" value="PNPLA_dom"/>
</dbReference>
<dbReference type="PROSITE" id="PS51635">
    <property type="entry name" value="PNPLA"/>
    <property type="match status" value="1"/>
</dbReference>
<accession>A0A1G6XYP6</accession>
<dbReference type="NCBIfam" id="TIGR03607">
    <property type="entry name" value="patatin-like protein"/>
    <property type="match status" value="1"/>
</dbReference>
<dbReference type="GO" id="GO:0016787">
    <property type="term" value="F:hydrolase activity"/>
    <property type="evidence" value="ECO:0007669"/>
    <property type="project" value="UniProtKB-UniRule"/>
</dbReference>
<dbReference type="InterPro" id="IPR019894">
    <property type="entry name" value="Patatin-related_protein"/>
</dbReference>
<keyword evidence="3" id="KW-0175">Coiled coil</keyword>